<accession>A0AA96FDU6</accession>
<evidence type="ECO:0000313" key="4">
    <source>
        <dbReference type="Proteomes" id="UP001304125"/>
    </source>
</evidence>
<name>A0AA96FDU6_9MICO</name>
<dbReference type="EMBL" id="CP134879">
    <property type="protein sequence ID" value="WNM25603.1"/>
    <property type="molecule type" value="Genomic_DNA"/>
</dbReference>
<dbReference type="InterPro" id="IPR016181">
    <property type="entry name" value="Acyl_CoA_acyltransferase"/>
</dbReference>
<reference evidence="3 4" key="1">
    <citation type="submission" date="2023-09" db="EMBL/GenBank/DDBJ databases">
        <title>Demequina sp. a novel bacteria isolated from Capsicum annuum.</title>
        <authorList>
            <person name="Humaira Z."/>
            <person name="Lee J."/>
            <person name="Cho D."/>
        </authorList>
    </citation>
    <scope>NUCLEOTIDE SEQUENCE</scope>
    <source>
        <strain evidence="2 4">OYTSA14</strain>
        <strain evidence="3">PMTSA13</strain>
    </source>
</reference>
<dbReference type="PANTHER" id="PTHR43610:SF1">
    <property type="entry name" value="N-ACETYLTRANSFERASE DOMAIN-CONTAINING PROTEIN"/>
    <property type="match status" value="1"/>
</dbReference>
<proteinExistence type="predicted"/>
<dbReference type="EMBL" id="CP134880">
    <property type="protein sequence ID" value="WNM28509.1"/>
    <property type="molecule type" value="Genomic_DNA"/>
</dbReference>
<dbReference type="AlphaFoldDB" id="A0AA96FDU6"/>
<dbReference type="GO" id="GO:0016747">
    <property type="term" value="F:acyltransferase activity, transferring groups other than amino-acyl groups"/>
    <property type="evidence" value="ECO:0007669"/>
    <property type="project" value="InterPro"/>
</dbReference>
<dbReference type="Gene3D" id="3.40.630.30">
    <property type="match status" value="1"/>
</dbReference>
<accession>A0AA96J938</accession>
<evidence type="ECO:0000313" key="3">
    <source>
        <dbReference type="EMBL" id="WNM28509.1"/>
    </source>
</evidence>
<dbReference type="Proteomes" id="UP001304125">
    <property type="component" value="Chromosome"/>
</dbReference>
<sequence>MTFADTPVLENSLVRLEPLSQEHHDDLCAATGSLPATAWYTTVPTPEQMAKEIERRLSLQFEGTMAPWAIVPVTTGRAVGMTTFMNLDQPNRRLEIGSTWMGPEAHGTGINPAAKLLLLTRAFDELGCIAVELRTHWHNHQSRAAIARLGAKQDGVLRNHQVWRDGTLRDTVVFSIIQHEWPAVRSGLEARIASHG</sequence>
<evidence type="ECO:0000313" key="2">
    <source>
        <dbReference type="EMBL" id="WNM25603.1"/>
    </source>
</evidence>
<dbReference type="SUPFAM" id="SSF55729">
    <property type="entry name" value="Acyl-CoA N-acyltransferases (Nat)"/>
    <property type="match status" value="1"/>
</dbReference>
<keyword evidence="4" id="KW-1185">Reference proteome</keyword>
<protein>
    <submittedName>
        <fullName evidence="3">GNAT family protein</fullName>
        <ecNumber evidence="3">2.-.-.-</ecNumber>
    </submittedName>
</protein>
<organism evidence="3">
    <name type="scientific">Demequina capsici</name>
    <dbReference type="NCBI Taxonomy" id="3075620"/>
    <lineage>
        <taxon>Bacteria</taxon>
        <taxon>Bacillati</taxon>
        <taxon>Actinomycetota</taxon>
        <taxon>Actinomycetes</taxon>
        <taxon>Micrococcales</taxon>
        <taxon>Demequinaceae</taxon>
        <taxon>Demequina</taxon>
    </lineage>
</organism>
<dbReference type="KEGG" id="dcp:RN607_05760"/>
<dbReference type="Pfam" id="PF13302">
    <property type="entry name" value="Acetyltransf_3"/>
    <property type="match status" value="1"/>
</dbReference>
<dbReference type="PANTHER" id="PTHR43610">
    <property type="entry name" value="BLL6696 PROTEIN"/>
    <property type="match status" value="1"/>
</dbReference>
<gene>
    <name evidence="2" type="ORF">RN606_05500</name>
    <name evidence="3" type="ORF">RN607_05760</name>
</gene>
<dbReference type="InterPro" id="IPR000182">
    <property type="entry name" value="GNAT_dom"/>
</dbReference>
<dbReference type="PROSITE" id="PS51186">
    <property type="entry name" value="GNAT"/>
    <property type="match status" value="1"/>
</dbReference>
<keyword evidence="3" id="KW-0808">Transferase</keyword>
<feature type="domain" description="N-acetyltransferase" evidence="1">
    <location>
        <begin position="14"/>
        <end position="173"/>
    </location>
</feature>
<dbReference type="Proteomes" id="UP001303408">
    <property type="component" value="Chromosome"/>
</dbReference>
<dbReference type="RefSeq" id="WP_313500810.1">
    <property type="nucleotide sequence ID" value="NZ_CP134879.1"/>
</dbReference>
<evidence type="ECO:0000259" key="1">
    <source>
        <dbReference type="PROSITE" id="PS51186"/>
    </source>
</evidence>
<dbReference type="EC" id="2.-.-.-" evidence="3"/>